<evidence type="ECO:0000256" key="1">
    <source>
        <dbReference type="SAM" id="Phobius"/>
    </source>
</evidence>
<dbReference type="PANTHER" id="PTHR37826">
    <property type="entry name" value="FLOTILLIN BAND_7_5 DOMAIN PROTEIN"/>
    <property type="match status" value="1"/>
</dbReference>
<keyword evidence="1" id="KW-1133">Transmembrane helix</keyword>
<feature type="transmembrane region" description="Helical" evidence="1">
    <location>
        <begin position="347"/>
        <end position="366"/>
    </location>
</feature>
<keyword evidence="3" id="KW-1185">Reference proteome</keyword>
<organism evidence="2 3">
    <name type="scientific">Cohnella suwonensis</name>
    <dbReference type="NCBI Taxonomy" id="696072"/>
    <lineage>
        <taxon>Bacteria</taxon>
        <taxon>Bacillati</taxon>
        <taxon>Bacillota</taxon>
        <taxon>Bacilli</taxon>
        <taxon>Bacillales</taxon>
        <taxon>Paenibacillaceae</taxon>
        <taxon>Cohnella</taxon>
    </lineage>
</organism>
<comment type="caution">
    <text evidence="2">The sequence shown here is derived from an EMBL/GenBank/DDBJ whole genome shotgun (WGS) entry which is preliminary data.</text>
</comment>
<dbReference type="EMBL" id="JBHSMH010000041">
    <property type="protein sequence ID" value="MFC5469772.1"/>
    <property type="molecule type" value="Genomic_DNA"/>
</dbReference>
<gene>
    <name evidence="2" type="ORF">ACFPPD_13645</name>
</gene>
<accession>A0ABW0LXR3</accession>
<keyword evidence="1" id="KW-0812">Transmembrane</keyword>
<dbReference type="PANTHER" id="PTHR37826:SF3">
    <property type="entry name" value="J DOMAIN-CONTAINING PROTEIN"/>
    <property type="match status" value="1"/>
</dbReference>
<keyword evidence="1" id="KW-0472">Membrane</keyword>
<protein>
    <submittedName>
        <fullName evidence="2">Uncharacterized protein</fullName>
    </submittedName>
</protein>
<proteinExistence type="predicted"/>
<evidence type="ECO:0000313" key="2">
    <source>
        <dbReference type="EMBL" id="MFC5469772.1"/>
    </source>
</evidence>
<dbReference type="RefSeq" id="WP_209745520.1">
    <property type="nucleotide sequence ID" value="NZ_JBHSMH010000041.1"/>
</dbReference>
<evidence type="ECO:0000313" key="3">
    <source>
        <dbReference type="Proteomes" id="UP001596105"/>
    </source>
</evidence>
<dbReference type="Proteomes" id="UP001596105">
    <property type="component" value="Unassembled WGS sequence"/>
</dbReference>
<name>A0ABW0LXR3_9BACL</name>
<reference evidence="3" key="1">
    <citation type="journal article" date="2019" name="Int. J. Syst. Evol. Microbiol.">
        <title>The Global Catalogue of Microorganisms (GCM) 10K type strain sequencing project: providing services to taxonomists for standard genome sequencing and annotation.</title>
        <authorList>
            <consortium name="The Broad Institute Genomics Platform"/>
            <consortium name="The Broad Institute Genome Sequencing Center for Infectious Disease"/>
            <person name="Wu L."/>
            <person name="Ma J."/>
        </authorList>
    </citation>
    <scope>NUCLEOTIDE SEQUENCE [LARGE SCALE GENOMIC DNA]</scope>
    <source>
        <strain evidence="3">CCUG 57113</strain>
    </source>
</reference>
<sequence>MTNETGAAAAAIRFPCAACGGAMAFDTESQNLKCQYCGDEQQIDSVAGEQKEHAFDDANEDLDALHDWGTAQRAVHCEACGGETLIPGGQTTSTCVFCGSPKVLLEDNVRSIRPESVIPFRLSREEALTSFAKWKKKRWFLPNAFKKQDVRSELNGIYIPYWTYDTETYSVYSAEVGIYHYRTVTRTRVVNGKTETYTDTERYTVWHHANGDYDRSFDDILVPASGHYDGKLLDKLGDFDLGQLHGYAPEFLSGFISERYNVSREEGWGQAQEVADGTLDDEIRDIIGGDEIRNLRIRTNYEDITYKHLLLPVWNASYTYKSRPYYYMVNGQTGTVSGHVPRSAIKITLFTLMCLAIAGAAAIIILSQQSTATGT</sequence>